<feature type="region of interest" description="Disordered" evidence="1">
    <location>
        <begin position="375"/>
        <end position="431"/>
    </location>
</feature>
<feature type="compositionally biased region" description="Polar residues" evidence="1">
    <location>
        <begin position="499"/>
        <end position="509"/>
    </location>
</feature>
<protein>
    <submittedName>
        <fullName evidence="3">Uncharacterized protein</fullName>
    </submittedName>
</protein>
<organism evidence="3">
    <name type="scientific">Ceratitis capitata</name>
    <name type="common">Mediterranean fruit fly</name>
    <name type="synonym">Tephritis capitata</name>
    <dbReference type="NCBI Taxonomy" id="7213"/>
    <lineage>
        <taxon>Eukaryota</taxon>
        <taxon>Metazoa</taxon>
        <taxon>Ecdysozoa</taxon>
        <taxon>Arthropoda</taxon>
        <taxon>Hexapoda</taxon>
        <taxon>Insecta</taxon>
        <taxon>Pterygota</taxon>
        <taxon>Neoptera</taxon>
        <taxon>Endopterygota</taxon>
        <taxon>Diptera</taxon>
        <taxon>Brachycera</taxon>
        <taxon>Muscomorpha</taxon>
        <taxon>Tephritoidea</taxon>
        <taxon>Tephritidae</taxon>
        <taxon>Ceratitis</taxon>
        <taxon>Ceratitis</taxon>
    </lineage>
</organism>
<accession>W8B1S9</accession>
<feature type="compositionally biased region" description="Low complexity" evidence="1">
    <location>
        <begin position="472"/>
        <end position="486"/>
    </location>
</feature>
<feature type="region of interest" description="Disordered" evidence="1">
    <location>
        <begin position="1"/>
        <end position="146"/>
    </location>
</feature>
<feature type="region of interest" description="Disordered" evidence="1">
    <location>
        <begin position="201"/>
        <end position="222"/>
    </location>
</feature>
<feature type="compositionally biased region" description="Acidic residues" evidence="1">
    <location>
        <begin position="409"/>
        <end position="427"/>
    </location>
</feature>
<reference evidence="3" key="2">
    <citation type="journal article" date="2014" name="BMC Genomics">
        <title>A genomic perspective to assessing quality of mass-reared SIT flies used in Mediterranean fruit fly (Ceratitis capitata) eradication in California.</title>
        <authorList>
            <person name="Calla B."/>
            <person name="Hall B."/>
            <person name="Hou S."/>
            <person name="Geib S.M."/>
        </authorList>
    </citation>
    <scope>NUCLEOTIDE SEQUENCE</scope>
</reference>
<proteinExistence type="evidence at transcript level"/>
<evidence type="ECO:0000256" key="2">
    <source>
        <dbReference type="SAM" id="Phobius"/>
    </source>
</evidence>
<dbReference type="AlphaFoldDB" id="W8B1S9"/>
<dbReference type="GeneID" id="105664518"/>
<dbReference type="EMBL" id="GAMC01011495">
    <property type="protein sequence ID" value="JAB95060.1"/>
    <property type="molecule type" value="mRNA"/>
</dbReference>
<feature type="compositionally biased region" description="Low complexity" evidence="1">
    <location>
        <begin position="297"/>
        <end position="319"/>
    </location>
</feature>
<feature type="compositionally biased region" description="Basic and acidic residues" evidence="1">
    <location>
        <begin position="103"/>
        <end position="118"/>
    </location>
</feature>
<reference evidence="3" key="1">
    <citation type="submission" date="2013-07" db="EMBL/GenBank/DDBJ databases">
        <authorList>
            <person name="Geib S."/>
        </authorList>
    </citation>
    <scope>NUCLEOTIDE SEQUENCE</scope>
</reference>
<keyword evidence="2" id="KW-0812">Transmembrane</keyword>
<evidence type="ECO:0000313" key="3">
    <source>
        <dbReference type="EMBL" id="JAB95060.1"/>
    </source>
</evidence>
<feature type="region of interest" description="Disordered" evidence="1">
    <location>
        <begin position="296"/>
        <end position="319"/>
    </location>
</feature>
<name>W8B1S9_CERCA</name>
<keyword evidence="2" id="KW-0472">Membrane</keyword>
<feature type="region of interest" description="Disordered" evidence="1">
    <location>
        <begin position="472"/>
        <end position="516"/>
    </location>
</feature>
<keyword evidence="2" id="KW-1133">Transmembrane helix</keyword>
<dbReference type="OrthoDB" id="6364622at2759"/>
<feature type="compositionally biased region" description="Polar residues" evidence="1">
    <location>
        <begin position="14"/>
        <end position="44"/>
    </location>
</feature>
<sequence>MIRTGASLVVGDENQPSEPSNYYGDTSGVQPASTRRRQSASNMRGRTRRPAVSGDESGQQQYWRGRVENDNTPGNPSQGRDELRGGGSRKRKQPAIREPLAALEKEQKLYELRDKQRQETAPSGSARDKSYRRPYSQAKKDAELTVGLSASGASGKTAVDLKHILKNAGGLSLSEILQQKNLSLDDLLKGKQNALQVLQSTAAAPQPQPPPTPTKTLDSKPIKPMRRVPYFSSVEEAADGVTQQTHTEGDFDLSVESRTTPDATAPDVDAQLRSKVKMPTLHRLKYFSSSTRVAAGSTTRRVSTPPSATTTTSTTTTTTTTRLPIYKKNFMLRSTLKPTFMLKNVISSAPSSAEPDTSDETNFEEKLTTTIVNNRYNREPTAVGDEGLDEQELAADEKPDVKTVTPDNADTEEQQEEEYLRDEEETDVQPTSKFDFAERDLHYDLPKTSISTTLSTTPTTLATTKLTIAPKLASSAPSSQATSTTSENAAGERTKPALGTQSNLKTNSIETDDTRVQSRDANVEINGLENFFGGETTATKQQRAKSTTAVVENITPRIDYVKPAIPGDTYSYQDSVPDFDGVDDRTDLLELIEDRRSGNRLFKVLEQRNMTLEELIEHRKRGSSQLHLATVVQNRSRFFPGQKVVLHDNMDIVTAFENFPHFNLMDLKSVKPDDIKTDSQGASYFTSIIDIEPTDEIYKDETGGGGGKGSAIQPQRTEKAVGFFPSWKTLALASLATSTRNDASTKRNPFFLQPPQMLLENTSVELDDNDFLLDNETNTKMYVEPPQQQELTAAQLEIASLNHIDTVEAIENEVARAHDLLDLELSGHGFKRSPATAAVSIANSQSNIYSNMPASIRSAIVASAAIVLTSLVTFMVIFVVCRWKQRRQRKTSYTKTYNAMKSKLPTVANSSRRSSLRNMEELVGGVSTVSVSPVHQLQRQSSLLFPRHCSSMDVDELSGGTGCGGGGRRSKIVREATRNSLGNSGGIGSATGSTTSLALSLQSVHNSSTNRLNTMDPNSPEVQEYLFDALRKSY</sequence>
<feature type="transmembrane region" description="Helical" evidence="2">
    <location>
        <begin position="859"/>
        <end position="881"/>
    </location>
</feature>
<evidence type="ECO:0000256" key="1">
    <source>
        <dbReference type="SAM" id="MobiDB-lite"/>
    </source>
</evidence>
<dbReference type="RefSeq" id="XP_023158537.1">
    <property type="nucleotide sequence ID" value="XM_023302769.1"/>
</dbReference>